<proteinExistence type="predicted"/>
<evidence type="ECO:0000313" key="3">
    <source>
        <dbReference type="Proteomes" id="UP000280475"/>
    </source>
</evidence>
<reference evidence="2 3" key="1">
    <citation type="journal article" date="2012" name="Int. J. Syst. Evol. Microbiol.">
        <title>Characterization of Tetragenococcus strains from sugar thick juice reveals a novel species, Tetragenococcus osmophilus sp. nov., and divides Tetragenococcus halophilus into two subspecies, T. halophilus subsp. halophilus subsp. nov. and T. halophilus subsp. flandriensis subsp. nov.</title>
        <authorList>
            <person name="Juste A."/>
            <person name="Van Trappen S."/>
            <person name="Verreth C."/>
            <person name="Cleenwerck I."/>
            <person name="De Vos P."/>
            <person name="Lievens B."/>
            <person name="Willems K.A."/>
        </authorList>
    </citation>
    <scope>NUCLEOTIDE SEQUENCE [LARGE SCALE GENOMIC DNA]</scope>
    <source>
        <strain evidence="2 3">LMG 26042</strain>
    </source>
</reference>
<keyword evidence="1" id="KW-0812">Transmembrane</keyword>
<feature type="transmembrane region" description="Helical" evidence="1">
    <location>
        <begin position="37"/>
        <end position="55"/>
    </location>
</feature>
<feature type="transmembrane region" description="Helical" evidence="1">
    <location>
        <begin position="12"/>
        <end position="31"/>
    </location>
</feature>
<keyword evidence="1" id="KW-1133">Transmembrane helix</keyword>
<organism evidence="2 3">
    <name type="scientific">Tetragenococcus halophilus</name>
    <name type="common">Pediococcus halophilus</name>
    <dbReference type="NCBI Taxonomy" id="51669"/>
    <lineage>
        <taxon>Bacteria</taxon>
        <taxon>Bacillati</taxon>
        <taxon>Bacillota</taxon>
        <taxon>Bacilli</taxon>
        <taxon>Lactobacillales</taxon>
        <taxon>Enterococcaceae</taxon>
        <taxon>Tetragenococcus</taxon>
    </lineage>
</organism>
<keyword evidence="1" id="KW-0472">Membrane</keyword>
<accession>A0A3G5FH61</accession>
<sequence>MKRKVSSLKKTTYLILLFVALILFLGGLNNGNYMNNLIAILIGFIVYSKGNKILFEDYNQRKQKKTAEAKAFRESLRNKK</sequence>
<evidence type="ECO:0000256" key="1">
    <source>
        <dbReference type="SAM" id="Phobius"/>
    </source>
</evidence>
<dbReference type="Proteomes" id="UP000280475">
    <property type="component" value="Chromosome"/>
</dbReference>
<gene>
    <name evidence="2" type="ORF">C7H83_03755</name>
</gene>
<protein>
    <submittedName>
        <fullName evidence="2">Uncharacterized protein</fullName>
    </submittedName>
</protein>
<name>A0A3G5FH61_TETHA</name>
<dbReference type="EMBL" id="CP027768">
    <property type="protein sequence ID" value="AYW49662.1"/>
    <property type="molecule type" value="Genomic_DNA"/>
</dbReference>
<evidence type="ECO:0000313" key="2">
    <source>
        <dbReference type="EMBL" id="AYW49662.1"/>
    </source>
</evidence>
<dbReference type="AlphaFoldDB" id="A0A3G5FH61"/>